<organism evidence="1">
    <name type="scientific">marine sediment metagenome</name>
    <dbReference type="NCBI Taxonomy" id="412755"/>
    <lineage>
        <taxon>unclassified sequences</taxon>
        <taxon>metagenomes</taxon>
        <taxon>ecological metagenomes</taxon>
    </lineage>
</organism>
<gene>
    <name evidence="1" type="ORF">LCGC14_0164060</name>
</gene>
<proteinExistence type="predicted"/>
<dbReference type="AlphaFoldDB" id="A0A0F9VAJ0"/>
<evidence type="ECO:0000313" key="1">
    <source>
        <dbReference type="EMBL" id="KKN96762.1"/>
    </source>
</evidence>
<reference evidence="1" key="1">
    <citation type="journal article" date="2015" name="Nature">
        <title>Complex archaea that bridge the gap between prokaryotes and eukaryotes.</title>
        <authorList>
            <person name="Spang A."/>
            <person name="Saw J.H."/>
            <person name="Jorgensen S.L."/>
            <person name="Zaremba-Niedzwiedzka K."/>
            <person name="Martijn J."/>
            <person name="Lind A.E."/>
            <person name="van Eijk R."/>
            <person name="Schleper C."/>
            <person name="Guy L."/>
            <person name="Ettema T.J."/>
        </authorList>
    </citation>
    <scope>NUCLEOTIDE SEQUENCE</scope>
</reference>
<name>A0A0F9VAJ0_9ZZZZ</name>
<sequence>MTVKYFKLKVAGLSVFFVVMVTWGLGASIKNHNQHMANLYAAEDQPFVNQAGQHVVTITNYRLAAWLKRHPEAVVVALTSHHGGTAIVVYTIYEVE</sequence>
<dbReference type="EMBL" id="LAZR01000062">
    <property type="protein sequence ID" value="KKN96762.1"/>
    <property type="molecule type" value="Genomic_DNA"/>
</dbReference>
<accession>A0A0F9VAJ0</accession>
<comment type="caution">
    <text evidence="1">The sequence shown here is derived from an EMBL/GenBank/DDBJ whole genome shotgun (WGS) entry which is preliminary data.</text>
</comment>
<protein>
    <submittedName>
        <fullName evidence="1">Uncharacterized protein</fullName>
    </submittedName>
</protein>